<gene>
    <name evidence="3" type="ORF">GQ607_007947</name>
</gene>
<keyword evidence="1" id="KW-0732">Signal</keyword>
<comment type="caution">
    <text evidence="3">The sequence shown here is derived from an EMBL/GenBank/DDBJ whole genome shotgun (WGS) entry which is preliminary data.</text>
</comment>
<sequence>MRPSTLLSLPLAAFAATAHGRTTTTTTNSPSLPSSHSKAHLSCLCEDEAWSIARRWLAIFDTPLTSTKAELAAVVAPNVTSYDDTFGPPTLNIDQLWDAIITPQNATTTNSTQTPTFLLHSCDQIAYNWQHTAVTTGYNSTVPAGTPVSFTGNDILRVDLKTRLISNATSCGDWILLSRQLGNSANI</sequence>
<feature type="domain" description="NTF2-like" evidence="2">
    <location>
        <begin position="43"/>
        <end position="175"/>
    </location>
</feature>
<evidence type="ECO:0000313" key="3">
    <source>
        <dbReference type="EMBL" id="KAF0324776.1"/>
    </source>
</evidence>
<dbReference type="OrthoDB" id="3526850at2759"/>
<evidence type="ECO:0000256" key="1">
    <source>
        <dbReference type="SAM" id="SignalP"/>
    </source>
</evidence>
<dbReference type="Gene3D" id="3.10.450.50">
    <property type="match status" value="1"/>
</dbReference>
<dbReference type="InterPro" id="IPR058645">
    <property type="entry name" value="NTF2-like_dom_7"/>
</dbReference>
<accession>A0A8H3ZSM1</accession>
<evidence type="ECO:0000259" key="2">
    <source>
        <dbReference type="Pfam" id="PF26534"/>
    </source>
</evidence>
<dbReference type="Pfam" id="PF26534">
    <property type="entry name" value="NTF2_7"/>
    <property type="match status" value="1"/>
</dbReference>
<dbReference type="AlphaFoldDB" id="A0A8H3ZSM1"/>
<dbReference type="SUPFAM" id="SSF54427">
    <property type="entry name" value="NTF2-like"/>
    <property type="match status" value="1"/>
</dbReference>
<proteinExistence type="predicted"/>
<evidence type="ECO:0000313" key="4">
    <source>
        <dbReference type="Proteomes" id="UP000434172"/>
    </source>
</evidence>
<organism evidence="3 4">
    <name type="scientific">Colletotrichum asianum</name>
    <dbReference type="NCBI Taxonomy" id="702518"/>
    <lineage>
        <taxon>Eukaryota</taxon>
        <taxon>Fungi</taxon>
        <taxon>Dikarya</taxon>
        <taxon>Ascomycota</taxon>
        <taxon>Pezizomycotina</taxon>
        <taxon>Sordariomycetes</taxon>
        <taxon>Hypocreomycetidae</taxon>
        <taxon>Glomerellales</taxon>
        <taxon>Glomerellaceae</taxon>
        <taxon>Colletotrichum</taxon>
        <taxon>Colletotrichum gloeosporioides species complex</taxon>
    </lineage>
</organism>
<name>A0A8H3ZSM1_9PEZI</name>
<protein>
    <recommendedName>
        <fullName evidence="2">NTF2-like domain-containing protein</fullName>
    </recommendedName>
</protein>
<reference evidence="3 4" key="1">
    <citation type="submission" date="2019-12" db="EMBL/GenBank/DDBJ databases">
        <title>A genome sequence resource for the geographically widespread anthracnose pathogen Colletotrichum asianum.</title>
        <authorList>
            <person name="Meng Y."/>
        </authorList>
    </citation>
    <scope>NUCLEOTIDE SEQUENCE [LARGE SCALE GENOMIC DNA]</scope>
    <source>
        <strain evidence="3 4">ICMP 18580</strain>
    </source>
</reference>
<feature type="chain" id="PRO_5034704613" description="NTF2-like domain-containing protein" evidence="1">
    <location>
        <begin position="21"/>
        <end position="187"/>
    </location>
</feature>
<dbReference type="InterPro" id="IPR032710">
    <property type="entry name" value="NTF2-like_dom_sf"/>
</dbReference>
<dbReference type="EMBL" id="WOWK01000041">
    <property type="protein sequence ID" value="KAF0324776.1"/>
    <property type="molecule type" value="Genomic_DNA"/>
</dbReference>
<keyword evidence="4" id="KW-1185">Reference proteome</keyword>
<feature type="signal peptide" evidence="1">
    <location>
        <begin position="1"/>
        <end position="20"/>
    </location>
</feature>
<dbReference type="Proteomes" id="UP000434172">
    <property type="component" value="Unassembled WGS sequence"/>
</dbReference>